<dbReference type="InterPro" id="IPR038538">
    <property type="entry name" value="MTERF_sf"/>
</dbReference>
<dbReference type="Pfam" id="PF02536">
    <property type="entry name" value="mTERF"/>
    <property type="match status" value="1"/>
</dbReference>
<keyword evidence="5" id="KW-1185">Reference proteome</keyword>
<evidence type="ECO:0000256" key="3">
    <source>
        <dbReference type="ARBA" id="ARBA00022946"/>
    </source>
</evidence>
<sequence length="418" mass="46274">MGFAAAMLRIRKCILSHLYPSPPPTAPISPPSSLHRLPAAAASPFAVEEYLVANCGLSRAKALIKSKKLSHLESPSKPDAVVAFLGGLGLSRADIATVVTNDTLLLCADVEKVLAPRVAKLSELGLSRPQIGRLVLASGEQFRSKCFLRKVELGRRIFGSVDEVLQVKNLPSRQFLRKLEFWLQISGSTNDPLRVVKVNNGTLSIDLKKVAIPNLTLLQQRGVNVSGLPFRTARGLMTKSTERLAKALACTDEFGIRPRSPVFLRALVIFASINSEVLTNIMQLFEKLGWSKNEISLAVSQAPQIFCLGEKRLRRSLEFLTTDVGLEIPYIARKPELILCDTECLLLPRYCLMKFLKAKGFLKHNLSLDIIAKMGKKDFLHTFVHPYEKSVPGLSAVFASSCAGKHQWERLYETDEEK</sequence>
<evidence type="ECO:0000256" key="2">
    <source>
        <dbReference type="ARBA" id="ARBA00022472"/>
    </source>
</evidence>
<keyword evidence="2" id="KW-0804">Transcription</keyword>
<keyword evidence="2" id="KW-0805">Transcription regulation</keyword>
<keyword evidence="2" id="KW-0806">Transcription termination</keyword>
<dbReference type="AlphaFoldDB" id="A0ABC9E6R7"/>
<dbReference type="InterPro" id="IPR003690">
    <property type="entry name" value="MTERF"/>
</dbReference>
<reference evidence="4 5" key="2">
    <citation type="submission" date="2024-10" db="EMBL/GenBank/DDBJ databases">
        <authorList>
            <person name="Ryan C."/>
        </authorList>
    </citation>
    <scope>NUCLEOTIDE SEQUENCE [LARGE SCALE GENOMIC DNA]</scope>
</reference>
<dbReference type="FunFam" id="1.25.70.10:FF:000001">
    <property type="entry name" value="Mitochondrial transcription termination factor-like"/>
    <property type="match status" value="1"/>
</dbReference>
<accession>A0ABC9E6R7</accession>
<organism evidence="4 5">
    <name type="scientific">Urochloa decumbens</name>
    <dbReference type="NCBI Taxonomy" id="240449"/>
    <lineage>
        <taxon>Eukaryota</taxon>
        <taxon>Viridiplantae</taxon>
        <taxon>Streptophyta</taxon>
        <taxon>Embryophyta</taxon>
        <taxon>Tracheophyta</taxon>
        <taxon>Spermatophyta</taxon>
        <taxon>Magnoliopsida</taxon>
        <taxon>Liliopsida</taxon>
        <taxon>Poales</taxon>
        <taxon>Poaceae</taxon>
        <taxon>PACMAD clade</taxon>
        <taxon>Panicoideae</taxon>
        <taxon>Panicodae</taxon>
        <taxon>Paniceae</taxon>
        <taxon>Melinidinae</taxon>
        <taxon>Urochloa</taxon>
    </lineage>
</organism>
<dbReference type="PANTHER" id="PTHR13068:SF136">
    <property type="entry name" value="OS06G0224400 PROTEIN"/>
    <property type="match status" value="1"/>
</dbReference>
<dbReference type="Gene3D" id="1.25.70.10">
    <property type="entry name" value="Transcription termination factor 3, mitochondrial"/>
    <property type="match status" value="2"/>
</dbReference>
<comment type="similarity">
    <text evidence="1">Belongs to the mTERF family.</text>
</comment>
<evidence type="ECO:0000313" key="5">
    <source>
        <dbReference type="Proteomes" id="UP001497457"/>
    </source>
</evidence>
<proteinExistence type="inferred from homology"/>
<reference evidence="5" key="1">
    <citation type="submission" date="2024-06" db="EMBL/GenBank/DDBJ databases">
        <authorList>
            <person name="Ryan C."/>
        </authorList>
    </citation>
    <scope>NUCLEOTIDE SEQUENCE [LARGE SCALE GENOMIC DNA]</scope>
</reference>
<protein>
    <submittedName>
        <fullName evidence="4">Uncharacterized protein</fullName>
    </submittedName>
</protein>
<keyword evidence="3" id="KW-0809">Transit peptide</keyword>
<dbReference type="SMART" id="SM00733">
    <property type="entry name" value="Mterf"/>
    <property type="match status" value="4"/>
</dbReference>
<dbReference type="Proteomes" id="UP001497457">
    <property type="component" value="Chromosome 36b"/>
</dbReference>
<gene>
    <name evidence="4" type="ORF">URODEC1_LOCUS92449</name>
</gene>
<evidence type="ECO:0000256" key="1">
    <source>
        <dbReference type="ARBA" id="ARBA00007692"/>
    </source>
</evidence>
<dbReference type="EMBL" id="OZ075146">
    <property type="protein sequence ID" value="CAL5051986.1"/>
    <property type="molecule type" value="Genomic_DNA"/>
</dbReference>
<dbReference type="GO" id="GO:0006353">
    <property type="term" value="P:DNA-templated transcription termination"/>
    <property type="evidence" value="ECO:0007669"/>
    <property type="project" value="UniProtKB-KW"/>
</dbReference>
<dbReference type="PANTHER" id="PTHR13068">
    <property type="entry name" value="CGI-12 PROTEIN-RELATED"/>
    <property type="match status" value="1"/>
</dbReference>
<evidence type="ECO:0000313" key="4">
    <source>
        <dbReference type="EMBL" id="CAL5051986.1"/>
    </source>
</evidence>
<name>A0ABC9E6R7_9POAL</name>